<feature type="domain" description="Carbohydrate-binding module family 96" evidence="4">
    <location>
        <begin position="31"/>
        <end position="152"/>
    </location>
</feature>
<evidence type="ECO:0000256" key="1">
    <source>
        <dbReference type="ARBA" id="ARBA00004613"/>
    </source>
</evidence>
<organism evidence="5 6">
    <name type="scientific">Clostridium faecium</name>
    <dbReference type="NCBI Taxonomy" id="2762223"/>
    <lineage>
        <taxon>Bacteria</taxon>
        <taxon>Bacillati</taxon>
        <taxon>Bacillota</taxon>
        <taxon>Clostridia</taxon>
        <taxon>Eubacteriales</taxon>
        <taxon>Clostridiaceae</taxon>
        <taxon>Clostridium</taxon>
    </lineage>
</organism>
<sequence length="253" mass="28498">MASLIIPGDKSITISNKTCCAIKNEFIFIEDINGSINKSYLFFNIDSIPENALILSAKLVLFKGNYDMQTNSLINIYPLKDDFSTYTTYKTQPQIYSFYKKTGEVSANKISVEFDIIDIVIAWFNGTIINKGLVIEGEEGITPLLKFGSASISDKYLMPILRIVYNNSCSNGQGQYAYLPITINYADYENPANHDEKCRLLIVIVVTVGSKKYYAGKEYDYIPNEGIDVIKVAYIPQEGITPIMETGYSYYQL</sequence>
<dbReference type="NCBIfam" id="NF033679">
    <property type="entry name" value="DNRLRE_dom"/>
    <property type="match status" value="1"/>
</dbReference>
<evidence type="ECO:0000313" key="6">
    <source>
        <dbReference type="Proteomes" id="UP000627166"/>
    </source>
</evidence>
<evidence type="ECO:0000256" key="3">
    <source>
        <dbReference type="ARBA" id="ARBA00022729"/>
    </source>
</evidence>
<dbReference type="Gene3D" id="2.60.120.970">
    <property type="match status" value="1"/>
</dbReference>
<dbReference type="Proteomes" id="UP000627166">
    <property type="component" value="Unassembled WGS sequence"/>
</dbReference>
<gene>
    <name evidence="5" type="ORF">H9637_07110</name>
</gene>
<dbReference type="InterPro" id="IPR055372">
    <property type="entry name" value="CBM96"/>
</dbReference>
<comment type="subcellular location">
    <subcellularLocation>
        <location evidence="1">Secreted</location>
    </subcellularLocation>
</comment>
<keyword evidence="3" id="KW-0732">Signal</keyword>
<name>A0ABR8YS55_9CLOT</name>
<protein>
    <submittedName>
        <fullName evidence="5">DNRLRE domain-containing protein</fullName>
    </submittedName>
</protein>
<evidence type="ECO:0000313" key="5">
    <source>
        <dbReference type="EMBL" id="MBD8046811.1"/>
    </source>
</evidence>
<evidence type="ECO:0000256" key="2">
    <source>
        <dbReference type="ARBA" id="ARBA00022525"/>
    </source>
</evidence>
<accession>A0ABR8YS55</accession>
<dbReference type="EMBL" id="JACSQB010000050">
    <property type="protein sequence ID" value="MBD8046811.1"/>
    <property type="molecule type" value="Genomic_DNA"/>
</dbReference>
<comment type="caution">
    <text evidence="5">The sequence shown here is derived from an EMBL/GenBank/DDBJ whole genome shotgun (WGS) entry which is preliminary data.</text>
</comment>
<evidence type="ECO:0000259" key="4">
    <source>
        <dbReference type="Pfam" id="PF24517"/>
    </source>
</evidence>
<proteinExistence type="predicted"/>
<reference evidence="5 6" key="1">
    <citation type="submission" date="2020-08" db="EMBL/GenBank/DDBJ databases">
        <title>A Genomic Blueprint of the Chicken Gut Microbiome.</title>
        <authorList>
            <person name="Gilroy R."/>
            <person name="Ravi A."/>
            <person name="Getino M."/>
            <person name="Pursley I."/>
            <person name="Horton D.L."/>
            <person name="Alikhan N.-F."/>
            <person name="Baker D."/>
            <person name="Gharbi K."/>
            <person name="Hall N."/>
            <person name="Watson M."/>
            <person name="Adriaenssens E.M."/>
            <person name="Foster-Nyarko E."/>
            <person name="Jarju S."/>
            <person name="Secka A."/>
            <person name="Antonio M."/>
            <person name="Oren A."/>
            <person name="Chaudhuri R."/>
            <person name="La Ragione R.M."/>
            <person name="Hildebrand F."/>
            <person name="Pallen M.J."/>
        </authorList>
    </citation>
    <scope>NUCLEOTIDE SEQUENCE [LARGE SCALE GENOMIC DNA]</scope>
    <source>
        <strain evidence="5 6">N37</strain>
    </source>
</reference>
<dbReference type="RefSeq" id="WP_191739788.1">
    <property type="nucleotide sequence ID" value="NZ_JACSQB010000050.1"/>
</dbReference>
<dbReference type="Pfam" id="PF24517">
    <property type="entry name" value="CBM96"/>
    <property type="match status" value="1"/>
</dbReference>
<keyword evidence="2" id="KW-0964">Secreted</keyword>
<keyword evidence="6" id="KW-1185">Reference proteome</keyword>